<dbReference type="EMBL" id="SIHJ01000001">
    <property type="protein sequence ID" value="TWT35883.1"/>
    <property type="molecule type" value="Genomic_DNA"/>
</dbReference>
<dbReference type="Proteomes" id="UP000316714">
    <property type="component" value="Unassembled WGS sequence"/>
</dbReference>
<evidence type="ECO:0000313" key="1">
    <source>
        <dbReference type="EMBL" id="TWT35883.1"/>
    </source>
</evidence>
<sequence length="66" mass="7353">MDNENRVEDSGYVLIRHVPHDIREAFDDICKGQRTSAAEELIAYMTAKVEEAASSDSGKAILLSVW</sequence>
<gene>
    <name evidence="1" type="ORF">KOR34_07800</name>
</gene>
<reference evidence="1 2" key="1">
    <citation type="submission" date="2019-02" db="EMBL/GenBank/DDBJ databases">
        <title>Deep-cultivation of Planctomycetes and their phenomic and genomic characterization uncovers novel biology.</title>
        <authorList>
            <person name="Wiegand S."/>
            <person name="Jogler M."/>
            <person name="Boedeker C."/>
            <person name="Pinto D."/>
            <person name="Vollmers J."/>
            <person name="Rivas-Marin E."/>
            <person name="Kohn T."/>
            <person name="Peeters S.H."/>
            <person name="Heuer A."/>
            <person name="Rast P."/>
            <person name="Oberbeckmann S."/>
            <person name="Bunk B."/>
            <person name="Jeske O."/>
            <person name="Meyerdierks A."/>
            <person name="Storesund J.E."/>
            <person name="Kallscheuer N."/>
            <person name="Luecker S."/>
            <person name="Lage O.M."/>
            <person name="Pohl T."/>
            <person name="Merkel B.J."/>
            <person name="Hornburger P."/>
            <person name="Mueller R.-W."/>
            <person name="Bruemmer F."/>
            <person name="Labrenz M."/>
            <person name="Spormann A.M."/>
            <person name="Op Den Camp H."/>
            <person name="Overmann J."/>
            <person name="Amann R."/>
            <person name="Jetten M.S.M."/>
            <person name="Mascher T."/>
            <person name="Medema M.H."/>
            <person name="Devos D.P."/>
            <person name="Kaster A.-K."/>
            <person name="Ovreas L."/>
            <person name="Rohde M."/>
            <person name="Galperin M.Y."/>
            <person name="Jogler C."/>
        </authorList>
    </citation>
    <scope>NUCLEOTIDE SEQUENCE [LARGE SCALE GENOMIC DNA]</scope>
    <source>
        <strain evidence="1 2">KOR34</strain>
    </source>
</reference>
<dbReference type="AlphaFoldDB" id="A0A5C5VD20"/>
<accession>A0A5C5VD20</accession>
<proteinExistence type="predicted"/>
<dbReference type="RefSeq" id="WP_146562365.1">
    <property type="nucleotide sequence ID" value="NZ_SIHJ01000001.1"/>
</dbReference>
<evidence type="ECO:0000313" key="2">
    <source>
        <dbReference type="Proteomes" id="UP000316714"/>
    </source>
</evidence>
<comment type="caution">
    <text evidence="1">The sequence shown here is derived from an EMBL/GenBank/DDBJ whole genome shotgun (WGS) entry which is preliminary data.</text>
</comment>
<protein>
    <submittedName>
        <fullName evidence="1">Uncharacterized protein</fullName>
    </submittedName>
</protein>
<organism evidence="1 2">
    <name type="scientific">Posidoniimonas corsicana</name>
    <dbReference type="NCBI Taxonomy" id="1938618"/>
    <lineage>
        <taxon>Bacteria</taxon>
        <taxon>Pseudomonadati</taxon>
        <taxon>Planctomycetota</taxon>
        <taxon>Planctomycetia</taxon>
        <taxon>Pirellulales</taxon>
        <taxon>Lacipirellulaceae</taxon>
        <taxon>Posidoniimonas</taxon>
    </lineage>
</organism>
<name>A0A5C5VD20_9BACT</name>
<keyword evidence="2" id="KW-1185">Reference proteome</keyword>